<feature type="region of interest" description="Disordered" evidence="1">
    <location>
        <begin position="73"/>
        <end position="100"/>
    </location>
</feature>
<keyword evidence="2" id="KW-0812">Transmembrane</keyword>
<feature type="transmembrane region" description="Helical" evidence="2">
    <location>
        <begin position="38"/>
        <end position="60"/>
    </location>
</feature>
<feature type="compositionally biased region" description="Low complexity" evidence="1">
    <location>
        <begin position="77"/>
        <end position="99"/>
    </location>
</feature>
<organism evidence="3 4">
    <name type="scientific">Micromonospora citrea</name>
    <dbReference type="NCBI Taxonomy" id="47855"/>
    <lineage>
        <taxon>Bacteria</taxon>
        <taxon>Bacillati</taxon>
        <taxon>Actinomycetota</taxon>
        <taxon>Actinomycetes</taxon>
        <taxon>Micromonosporales</taxon>
        <taxon>Micromonosporaceae</taxon>
        <taxon>Micromonospora</taxon>
    </lineage>
</organism>
<dbReference type="AlphaFoldDB" id="A0A1C6V1G9"/>
<evidence type="ECO:0000313" key="4">
    <source>
        <dbReference type="Proteomes" id="UP000199001"/>
    </source>
</evidence>
<dbReference type="InterPro" id="IPR011042">
    <property type="entry name" value="6-blade_b-propeller_TolB-like"/>
</dbReference>
<accession>A0A1C6V1G9</accession>
<evidence type="ECO:0008006" key="5">
    <source>
        <dbReference type="Google" id="ProtNLM"/>
    </source>
</evidence>
<dbReference type="Proteomes" id="UP000199001">
    <property type="component" value="Unassembled WGS sequence"/>
</dbReference>
<keyword evidence="2" id="KW-1133">Transmembrane helix</keyword>
<dbReference type="RefSeq" id="WP_091100370.1">
    <property type="nucleotide sequence ID" value="NZ_FMHZ01000002.1"/>
</dbReference>
<evidence type="ECO:0000313" key="3">
    <source>
        <dbReference type="EMBL" id="SCL60151.1"/>
    </source>
</evidence>
<keyword evidence="2" id="KW-0472">Membrane</keyword>
<gene>
    <name evidence="3" type="ORF">GA0070606_3225</name>
</gene>
<reference evidence="4" key="1">
    <citation type="submission" date="2016-06" db="EMBL/GenBank/DDBJ databases">
        <authorList>
            <person name="Varghese N."/>
            <person name="Submissions Spin"/>
        </authorList>
    </citation>
    <scope>NUCLEOTIDE SEQUENCE [LARGE SCALE GENOMIC DNA]</scope>
    <source>
        <strain evidence="4">DSM 43903</strain>
    </source>
</reference>
<keyword evidence="4" id="KW-1185">Reference proteome</keyword>
<dbReference type="SUPFAM" id="SSF69304">
    <property type="entry name" value="Tricorn protease N-terminal domain"/>
    <property type="match status" value="1"/>
</dbReference>
<dbReference type="Gene3D" id="2.120.10.30">
    <property type="entry name" value="TolB, C-terminal domain"/>
    <property type="match status" value="1"/>
</dbReference>
<evidence type="ECO:0000256" key="1">
    <source>
        <dbReference type="SAM" id="MobiDB-lite"/>
    </source>
</evidence>
<dbReference type="OrthoDB" id="3347970at2"/>
<proteinExistence type="predicted"/>
<protein>
    <recommendedName>
        <fullName evidence="5">WD40-like Beta Propeller Repeat</fullName>
    </recommendedName>
</protein>
<evidence type="ECO:0000256" key="2">
    <source>
        <dbReference type="SAM" id="Phobius"/>
    </source>
</evidence>
<dbReference type="EMBL" id="FMHZ01000002">
    <property type="protein sequence ID" value="SCL60151.1"/>
    <property type="molecule type" value="Genomic_DNA"/>
</dbReference>
<sequence length="387" mass="40500">MNDDRLRLDLAALADEVSPADLRDRALRTSRRLGVQRAVATSAAAVVMLGAATGTAFALMPRDDGPAPVPATTPSITLTPTPGVTPPTTTASPEAAVSSGAVGPTATIGRVFYGPQPGGAGPARLWSFRPGSAPVRLLSVPVRAAIGNAVVSPDGERVAWVDDSSYLRVADVDGTDARVYRGNLVEQDCWTPAWAPDSRRVTVSRVVSAEPSVVTEVGVVELSTGKFTRIGDLRGCHPLWSADGKVLAFPDGSTGRVVLTDQRGRKSRSIPNVGGNADRSCFDVASLSPDGSRIALRLRGPDEESGDVARELDVNAVLDTRTGRKVDLELGGRKLLQAYFQTDGTLVARVGAGDRNVLVLLDGDGRRISEVPEPTSLKGQQILGVSG</sequence>
<dbReference type="STRING" id="47855.GA0070606_3225"/>
<name>A0A1C6V1G9_9ACTN</name>